<sequence length="283" mass="31489">MLMNTKVILITGCSSGIGFDTVFALKKRGHRVIASCRKTVDVQKLLSKGIEALLLDVSDTTSIQSAFAQLLIMTSGRLDILINNAGYGQIGALEDISRNTLRQQFETNVFGLHELTNLAIPIMRQQGEGRIINISSILGLISMPFRGAYNSSKYALEGMSDTLRLELSGSGIKVITIEPGPIRSQFRDNAVDFSLQQIEIEKSYFKSQYKAMLSSFKQKKESSFFTQDTGAVIKKLIHAIESKKPQPKYPVTTAAHFLIGLKRFLSTRFLDKVILFLSRKELS</sequence>
<keyword evidence="5" id="KW-1185">Reference proteome</keyword>
<evidence type="ECO:0000313" key="5">
    <source>
        <dbReference type="Proteomes" id="UP000054422"/>
    </source>
</evidence>
<dbReference type="SUPFAM" id="SSF51735">
    <property type="entry name" value="NAD(P)-binding Rossmann-fold domains"/>
    <property type="match status" value="1"/>
</dbReference>
<dbReference type="InterPro" id="IPR036291">
    <property type="entry name" value="NAD(P)-bd_dom_sf"/>
</dbReference>
<comment type="caution">
    <text evidence="4">The sequence shown here is derived from an EMBL/GenBank/DDBJ whole genome shotgun (WGS) entry which is preliminary data.</text>
</comment>
<dbReference type="GO" id="GO:0016491">
    <property type="term" value="F:oxidoreductase activity"/>
    <property type="evidence" value="ECO:0007669"/>
    <property type="project" value="UniProtKB-KW"/>
</dbReference>
<dbReference type="PRINTS" id="PR00081">
    <property type="entry name" value="GDHRDH"/>
</dbReference>
<dbReference type="CDD" id="cd05374">
    <property type="entry name" value="17beta-HSD-like_SDR_c"/>
    <property type="match status" value="1"/>
</dbReference>
<evidence type="ECO:0000256" key="2">
    <source>
        <dbReference type="ARBA" id="ARBA00023002"/>
    </source>
</evidence>
<dbReference type="EMBL" id="JNCF01000013">
    <property type="protein sequence ID" value="KGP63603.1"/>
    <property type="molecule type" value="Genomic_DNA"/>
</dbReference>
<dbReference type="RefSeq" id="WP_152571585.1">
    <property type="nucleotide sequence ID" value="NZ_JNCF01000013.1"/>
</dbReference>
<reference evidence="4 5" key="1">
    <citation type="submission" date="2014-05" db="EMBL/GenBank/DDBJ databases">
        <authorList>
            <person name="Rizzardi K."/>
            <person name="Winiecka-Krusnell J."/>
            <person name="Ramliden M."/>
            <person name="Alm E."/>
            <person name="Andersson S."/>
            <person name="Byfors S."/>
        </authorList>
    </citation>
    <scope>NUCLEOTIDE SEQUENCE [LARGE SCALE GENOMIC DNA]</scope>
    <source>
        <strain evidence="4 5">LEGN</strain>
    </source>
</reference>
<comment type="similarity">
    <text evidence="1 3">Belongs to the short-chain dehydrogenases/reductases (SDR) family.</text>
</comment>
<name>A0A0A2T857_9GAMM</name>
<dbReference type="AlphaFoldDB" id="A0A0A2T857"/>
<dbReference type="Gene3D" id="3.40.50.720">
    <property type="entry name" value="NAD(P)-binding Rossmann-like Domain"/>
    <property type="match status" value="1"/>
</dbReference>
<dbReference type="Pfam" id="PF00106">
    <property type="entry name" value="adh_short"/>
    <property type="match status" value="1"/>
</dbReference>
<keyword evidence="2" id="KW-0560">Oxidoreductase</keyword>
<dbReference type="InterPro" id="IPR002347">
    <property type="entry name" value="SDR_fam"/>
</dbReference>
<evidence type="ECO:0000256" key="1">
    <source>
        <dbReference type="ARBA" id="ARBA00006484"/>
    </source>
</evidence>
<accession>A0A0A2T857</accession>
<dbReference type="InterPro" id="IPR051911">
    <property type="entry name" value="SDR_oxidoreductase"/>
</dbReference>
<evidence type="ECO:0000313" key="4">
    <source>
        <dbReference type="EMBL" id="KGP63603.1"/>
    </source>
</evidence>
<dbReference type="Proteomes" id="UP000054422">
    <property type="component" value="Unassembled WGS sequence"/>
</dbReference>
<dbReference type="PROSITE" id="PS00061">
    <property type="entry name" value="ADH_SHORT"/>
    <property type="match status" value="1"/>
</dbReference>
<gene>
    <name evidence="4" type="ORF">EP47_06505</name>
</gene>
<organism evidence="4 5">
    <name type="scientific">Legionella norrlandica</name>
    <dbReference type="NCBI Taxonomy" id="1498499"/>
    <lineage>
        <taxon>Bacteria</taxon>
        <taxon>Pseudomonadati</taxon>
        <taxon>Pseudomonadota</taxon>
        <taxon>Gammaproteobacteria</taxon>
        <taxon>Legionellales</taxon>
        <taxon>Legionellaceae</taxon>
        <taxon>Legionella</taxon>
    </lineage>
</organism>
<evidence type="ECO:0000256" key="3">
    <source>
        <dbReference type="RuleBase" id="RU000363"/>
    </source>
</evidence>
<dbReference type="InterPro" id="IPR020904">
    <property type="entry name" value="Sc_DH/Rdtase_CS"/>
</dbReference>
<dbReference type="PANTHER" id="PTHR43976:SF16">
    <property type="entry name" value="SHORT-CHAIN DEHYDROGENASE_REDUCTASE FAMILY PROTEIN"/>
    <property type="match status" value="1"/>
</dbReference>
<dbReference type="PRINTS" id="PR00080">
    <property type="entry name" value="SDRFAMILY"/>
</dbReference>
<dbReference type="STRING" id="1498499.EP47_06505"/>
<protein>
    <submittedName>
        <fullName evidence="4">Oxidoreductase</fullName>
    </submittedName>
</protein>
<dbReference type="PANTHER" id="PTHR43976">
    <property type="entry name" value="SHORT CHAIN DEHYDROGENASE"/>
    <property type="match status" value="1"/>
</dbReference>
<proteinExistence type="inferred from homology"/>